<dbReference type="Proteomes" id="UP001620645">
    <property type="component" value="Unassembled WGS sequence"/>
</dbReference>
<sequence length="218" mass="24418">MMQQNAFATDLRLRCNHPDCLRNYVLDMVGSLRSHVSSHHGAGHNRHTNRKPNAPGLVLVLSKTDPNPAGVIAGAGRTAVYTVYRCRRVGARPLTVTFPHDNDARMRYALAVRPRLRTVRQRSHSVCRCVSDDQPPLPVRHCGLRERRRLHRPPLRRRFPGGEGARAAGFTRLVLATQGREIWEALLAADTDGLTAVFVGTGRQLLAEMFRRLPGEEQ</sequence>
<evidence type="ECO:0008006" key="3">
    <source>
        <dbReference type="Google" id="ProtNLM"/>
    </source>
</evidence>
<reference evidence="1 2" key="1">
    <citation type="submission" date="2024-10" db="EMBL/GenBank/DDBJ databases">
        <authorList>
            <person name="Kim D."/>
        </authorList>
    </citation>
    <scope>NUCLEOTIDE SEQUENCE [LARGE SCALE GENOMIC DNA]</scope>
    <source>
        <strain evidence="1">Taebaek</strain>
    </source>
</reference>
<proteinExistence type="predicted"/>
<keyword evidence="2" id="KW-1185">Reference proteome</keyword>
<evidence type="ECO:0000313" key="2">
    <source>
        <dbReference type="Proteomes" id="UP001620645"/>
    </source>
</evidence>
<dbReference type="AlphaFoldDB" id="A0ABD2KLM2"/>
<evidence type="ECO:0000313" key="1">
    <source>
        <dbReference type="EMBL" id="KAL3103844.1"/>
    </source>
</evidence>
<gene>
    <name evidence="1" type="ORF">niasHS_000838</name>
</gene>
<accession>A0ABD2KLM2</accession>
<name>A0ABD2KLM2_HETSC</name>
<organism evidence="1 2">
    <name type="scientific">Heterodera schachtii</name>
    <name type="common">Sugarbeet cyst nematode worm</name>
    <name type="synonym">Tylenchus schachtii</name>
    <dbReference type="NCBI Taxonomy" id="97005"/>
    <lineage>
        <taxon>Eukaryota</taxon>
        <taxon>Metazoa</taxon>
        <taxon>Ecdysozoa</taxon>
        <taxon>Nematoda</taxon>
        <taxon>Chromadorea</taxon>
        <taxon>Rhabditida</taxon>
        <taxon>Tylenchina</taxon>
        <taxon>Tylenchomorpha</taxon>
        <taxon>Tylenchoidea</taxon>
        <taxon>Heteroderidae</taxon>
        <taxon>Heteroderinae</taxon>
        <taxon>Heterodera</taxon>
    </lineage>
</organism>
<dbReference type="EMBL" id="JBICCN010000009">
    <property type="protein sequence ID" value="KAL3103844.1"/>
    <property type="molecule type" value="Genomic_DNA"/>
</dbReference>
<protein>
    <recommendedName>
        <fullName evidence="3">C2H2-type domain-containing protein</fullName>
    </recommendedName>
</protein>
<comment type="caution">
    <text evidence="1">The sequence shown here is derived from an EMBL/GenBank/DDBJ whole genome shotgun (WGS) entry which is preliminary data.</text>
</comment>